<reference evidence="1" key="1">
    <citation type="submission" date="2014-05" db="EMBL/GenBank/DDBJ databases">
        <authorList>
            <person name="Chronopoulou M."/>
        </authorList>
    </citation>
    <scope>NUCLEOTIDE SEQUENCE</scope>
    <source>
        <tissue evidence="1">Whole organism</tissue>
    </source>
</reference>
<organism evidence="1">
    <name type="scientific">Lepeophtheirus salmonis</name>
    <name type="common">Salmon louse</name>
    <name type="synonym">Caligus salmonis</name>
    <dbReference type="NCBI Taxonomy" id="72036"/>
    <lineage>
        <taxon>Eukaryota</taxon>
        <taxon>Metazoa</taxon>
        <taxon>Ecdysozoa</taxon>
        <taxon>Arthropoda</taxon>
        <taxon>Crustacea</taxon>
        <taxon>Multicrustacea</taxon>
        <taxon>Hexanauplia</taxon>
        <taxon>Copepoda</taxon>
        <taxon>Siphonostomatoida</taxon>
        <taxon>Caligidae</taxon>
        <taxon>Lepeophtheirus</taxon>
    </lineage>
</organism>
<name>A0A0K2U8I7_LEPSM</name>
<feature type="non-terminal residue" evidence="1">
    <location>
        <position position="1"/>
    </location>
</feature>
<sequence>FNIYYFIIRTITNLYLILLIVQTKVDGASLISS</sequence>
<accession>A0A0K2U8I7</accession>
<protein>
    <submittedName>
        <fullName evidence="1">Uncharacterized protein</fullName>
    </submittedName>
</protein>
<dbReference type="AlphaFoldDB" id="A0A0K2U8I7"/>
<dbReference type="EMBL" id="HACA01016665">
    <property type="protein sequence ID" value="CDW34026.1"/>
    <property type="molecule type" value="Transcribed_RNA"/>
</dbReference>
<evidence type="ECO:0000313" key="1">
    <source>
        <dbReference type="EMBL" id="CDW34026.1"/>
    </source>
</evidence>
<proteinExistence type="predicted"/>